<protein>
    <submittedName>
        <fullName evidence="1">Uncharacterized protein</fullName>
    </submittedName>
</protein>
<accession>A0A0X3BPC8</accession>
<dbReference type="EMBL" id="LT158599">
    <property type="protein sequence ID" value="CVK33918.1"/>
    <property type="molecule type" value="Genomic_DNA"/>
</dbReference>
<gene>
    <name evidence="1" type="ORF">MMAB1_2705</name>
</gene>
<evidence type="ECO:0000313" key="1">
    <source>
        <dbReference type="EMBL" id="CVK33918.1"/>
    </source>
</evidence>
<evidence type="ECO:0000313" key="2">
    <source>
        <dbReference type="Proteomes" id="UP000069850"/>
    </source>
</evidence>
<dbReference type="KEGG" id="mema:MMAB1_2705"/>
<dbReference type="AlphaFoldDB" id="A0A0X3BPC8"/>
<dbReference type="Proteomes" id="UP000069850">
    <property type="component" value="Chromosome 1"/>
</dbReference>
<reference evidence="1 2" key="1">
    <citation type="submission" date="2016-01" db="EMBL/GenBank/DDBJ databases">
        <authorList>
            <person name="Manzoor S."/>
        </authorList>
    </citation>
    <scope>NUCLEOTIDE SEQUENCE [LARGE SCALE GENOMIC DNA]</scope>
    <source>
        <strain evidence="1">Methanoculleus sp MAB1</strain>
    </source>
</reference>
<name>A0A0X3BPC8_9EURY</name>
<organism evidence="1 2">
    <name type="scientific">Methanoculleus bourgensis</name>
    <dbReference type="NCBI Taxonomy" id="83986"/>
    <lineage>
        <taxon>Archaea</taxon>
        <taxon>Methanobacteriati</taxon>
        <taxon>Methanobacteriota</taxon>
        <taxon>Stenosarchaea group</taxon>
        <taxon>Methanomicrobia</taxon>
        <taxon>Methanomicrobiales</taxon>
        <taxon>Methanomicrobiaceae</taxon>
        <taxon>Methanoculleus</taxon>
    </lineage>
</organism>
<sequence>MRGTALITGSTIQPDRRLTALGQRPPLVERGGWLLWVPSCNLMTTALQGSESSDPTPFRNP</sequence>
<proteinExistence type="predicted"/>